<reference evidence="1 2" key="1">
    <citation type="submission" date="2019-01" db="EMBL/GenBank/DDBJ databases">
        <title>Vibrio BEI176 sp. nov, a marine bacterium isolated from China: eastern marignal seas.</title>
        <authorList>
            <person name="Li B."/>
        </authorList>
    </citation>
    <scope>NUCLEOTIDE SEQUENCE [LARGE SCALE GENOMIC DNA]</scope>
    <source>
        <strain evidence="1 2">BEI176</strain>
    </source>
</reference>
<gene>
    <name evidence="1" type="ORF">ELS82_24785</name>
</gene>
<accession>A0A4Y8W7V5</accession>
<dbReference type="AlphaFoldDB" id="A0A4Y8W7V5"/>
<sequence length="104" mass="11881">MKRLYLWLAIFLSFSTGAETIIFNGETVQFSIREANYYQISDKLSVDIDIELVNQRLPSKEEIAAVSEFVLGNYPKAKRTWVGWYAFECGVFCNRPSSTRARGG</sequence>
<evidence type="ECO:0000313" key="2">
    <source>
        <dbReference type="Proteomes" id="UP000297753"/>
    </source>
</evidence>
<dbReference type="RefSeq" id="WP_134837745.1">
    <property type="nucleotide sequence ID" value="NZ_SATR01000165.1"/>
</dbReference>
<evidence type="ECO:0000313" key="1">
    <source>
        <dbReference type="EMBL" id="TFH88990.1"/>
    </source>
</evidence>
<proteinExistence type="predicted"/>
<protein>
    <submittedName>
        <fullName evidence="1">Uncharacterized protein</fullName>
    </submittedName>
</protein>
<organism evidence="1 2">
    <name type="scientific">Vibrio ouci</name>
    <dbReference type="NCBI Taxonomy" id="2499078"/>
    <lineage>
        <taxon>Bacteria</taxon>
        <taxon>Pseudomonadati</taxon>
        <taxon>Pseudomonadota</taxon>
        <taxon>Gammaproteobacteria</taxon>
        <taxon>Vibrionales</taxon>
        <taxon>Vibrionaceae</taxon>
        <taxon>Vibrio</taxon>
    </lineage>
</organism>
<dbReference type="EMBL" id="SATR01000165">
    <property type="protein sequence ID" value="TFH88990.1"/>
    <property type="molecule type" value="Genomic_DNA"/>
</dbReference>
<name>A0A4Y8W7V5_9VIBR</name>
<dbReference type="Proteomes" id="UP000297753">
    <property type="component" value="Unassembled WGS sequence"/>
</dbReference>
<comment type="caution">
    <text evidence="1">The sequence shown here is derived from an EMBL/GenBank/DDBJ whole genome shotgun (WGS) entry which is preliminary data.</text>
</comment>
<keyword evidence="2" id="KW-1185">Reference proteome</keyword>